<reference evidence="2 3" key="1">
    <citation type="submission" date="2022-10" db="EMBL/GenBank/DDBJ databases">
        <title>Luteolibacter arcticus strain CCTCC AB 2014275, whole genome shotgun sequencing project.</title>
        <authorList>
            <person name="Zhao G."/>
            <person name="Shen L."/>
        </authorList>
    </citation>
    <scope>NUCLEOTIDE SEQUENCE [LARGE SCALE GENOMIC DNA]</scope>
    <source>
        <strain evidence="2 3">CCTCC AB 2014275</strain>
    </source>
</reference>
<dbReference type="EMBL" id="JAPDDT010000006">
    <property type="protein sequence ID" value="MCW1923907.1"/>
    <property type="molecule type" value="Genomic_DNA"/>
</dbReference>
<proteinExistence type="predicted"/>
<accession>A0ABT3GK53</accession>
<keyword evidence="1" id="KW-0732">Signal</keyword>
<dbReference type="Proteomes" id="UP001320876">
    <property type="component" value="Unassembled WGS sequence"/>
</dbReference>
<protein>
    <submittedName>
        <fullName evidence="2">Uncharacterized protein</fullName>
    </submittedName>
</protein>
<keyword evidence="3" id="KW-1185">Reference proteome</keyword>
<name>A0ABT3GK53_9BACT</name>
<feature type="chain" id="PRO_5046468102" evidence="1">
    <location>
        <begin position="23"/>
        <end position="278"/>
    </location>
</feature>
<feature type="signal peptide" evidence="1">
    <location>
        <begin position="1"/>
        <end position="22"/>
    </location>
</feature>
<sequence>MKTYLRFVSIFGLLGISLAASAQTPGAARVETDAAAATIRTAEIKVKVSATVTAARTIEIRAVLQDPTNPDAVLQVRTPSTGLNKLDLIAEGLSAPRQIEVVNNTISIYGPSPADPKVNPPVLATAVIPAEVHRCILVVAPTAAGAKVPYHLLAVDDSAGAFPFGESRVINLTTAQMGMQAGATRLSLPAGKVTSVPMVKDLNEYHMGQTNFYAMAAKGKGKEWMPFVERQVQYLKTLRRIFIIHVTPGAIAPAVRTVVDHEPFKLPTQTAKDERPPR</sequence>
<evidence type="ECO:0000256" key="1">
    <source>
        <dbReference type="SAM" id="SignalP"/>
    </source>
</evidence>
<evidence type="ECO:0000313" key="2">
    <source>
        <dbReference type="EMBL" id="MCW1923907.1"/>
    </source>
</evidence>
<gene>
    <name evidence="2" type="ORF">OKA05_15165</name>
</gene>
<evidence type="ECO:0000313" key="3">
    <source>
        <dbReference type="Proteomes" id="UP001320876"/>
    </source>
</evidence>
<comment type="caution">
    <text evidence="2">The sequence shown here is derived from an EMBL/GenBank/DDBJ whole genome shotgun (WGS) entry which is preliminary data.</text>
</comment>
<organism evidence="2 3">
    <name type="scientific">Luteolibacter arcticus</name>
    <dbReference type="NCBI Taxonomy" id="1581411"/>
    <lineage>
        <taxon>Bacteria</taxon>
        <taxon>Pseudomonadati</taxon>
        <taxon>Verrucomicrobiota</taxon>
        <taxon>Verrucomicrobiia</taxon>
        <taxon>Verrucomicrobiales</taxon>
        <taxon>Verrucomicrobiaceae</taxon>
        <taxon>Luteolibacter</taxon>
    </lineage>
</organism>
<dbReference type="RefSeq" id="WP_264488013.1">
    <property type="nucleotide sequence ID" value="NZ_JAPDDT010000006.1"/>
</dbReference>